<evidence type="ECO:0000313" key="1">
    <source>
        <dbReference type="EMBL" id="MBM7506549.1"/>
    </source>
</evidence>
<keyword evidence="2" id="KW-1185">Reference proteome</keyword>
<proteinExistence type="predicted"/>
<accession>A0ABS2M5T1</accession>
<organism evidence="1 2">
    <name type="scientific">Nocardioides salarius</name>
    <dbReference type="NCBI Taxonomy" id="374513"/>
    <lineage>
        <taxon>Bacteria</taxon>
        <taxon>Bacillati</taxon>
        <taxon>Actinomycetota</taxon>
        <taxon>Actinomycetes</taxon>
        <taxon>Propionibacteriales</taxon>
        <taxon>Nocardioidaceae</taxon>
        <taxon>Nocardioides</taxon>
    </lineage>
</organism>
<dbReference type="EMBL" id="JAFBBZ010000001">
    <property type="protein sequence ID" value="MBM7506549.1"/>
    <property type="molecule type" value="Genomic_DNA"/>
</dbReference>
<dbReference type="RefSeq" id="WP_193669317.1">
    <property type="nucleotide sequence ID" value="NZ_JACDTV010000008.1"/>
</dbReference>
<name>A0ABS2M5T1_9ACTN</name>
<comment type="caution">
    <text evidence="1">The sequence shown here is derived from an EMBL/GenBank/DDBJ whole genome shotgun (WGS) entry which is preliminary data.</text>
</comment>
<reference evidence="1 2" key="1">
    <citation type="submission" date="2021-01" db="EMBL/GenBank/DDBJ databases">
        <title>Sequencing the genomes of 1000 actinobacteria strains.</title>
        <authorList>
            <person name="Klenk H.-P."/>
        </authorList>
    </citation>
    <scope>NUCLEOTIDE SEQUENCE [LARGE SCALE GENOMIC DNA]</scope>
    <source>
        <strain evidence="1 2">DSM 18239</strain>
    </source>
</reference>
<dbReference type="Proteomes" id="UP000732378">
    <property type="component" value="Unassembled WGS sequence"/>
</dbReference>
<sequence length="79" mass="8780">MLTLANRPVRESKVPNRIIKYDGHDHLLVVCPNCHVHYAAADFLERLQAARERGEDLVLTDADVNRDGIGATRPESSGD</sequence>
<protein>
    <submittedName>
        <fullName evidence="1">3-deoxy-D-arabino-heptulosonate 7-phosphate (DAHP) synthase</fullName>
    </submittedName>
</protein>
<evidence type="ECO:0000313" key="2">
    <source>
        <dbReference type="Proteomes" id="UP000732378"/>
    </source>
</evidence>
<gene>
    <name evidence="1" type="ORF">JOE61_000363</name>
</gene>